<dbReference type="OrthoDB" id="648213at2"/>
<dbReference type="SMART" id="SM00953">
    <property type="entry name" value="RES"/>
    <property type="match status" value="1"/>
</dbReference>
<dbReference type="InterPro" id="IPR014914">
    <property type="entry name" value="RES_dom"/>
</dbReference>
<dbReference type="AlphaFoldDB" id="A0A432PF14"/>
<dbReference type="RefSeq" id="WP_126923972.1">
    <property type="nucleotide sequence ID" value="NZ_ML133695.1"/>
</dbReference>
<comment type="caution">
    <text evidence="2">The sequence shown here is derived from an EMBL/GenBank/DDBJ whole genome shotgun (WGS) entry which is preliminary data.</text>
</comment>
<reference evidence="3" key="1">
    <citation type="submission" date="2018-11" db="EMBL/GenBank/DDBJ databases">
        <title>Rhizobium chutanense sp. nov., isolated from root nodules of Phaseolus vulgaris in China.</title>
        <authorList>
            <person name="Huo Y."/>
        </authorList>
    </citation>
    <scope>NUCLEOTIDE SEQUENCE [LARGE SCALE GENOMIC DNA]</scope>
    <source>
        <strain evidence="3">CCBAU 65647</strain>
    </source>
</reference>
<dbReference type="Pfam" id="PF08808">
    <property type="entry name" value="RES"/>
    <property type="match status" value="1"/>
</dbReference>
<accession>A0A432PF14</accession>
<name>A0A432PF14_9HYPH</name>
<evidence type="ECO:0000313" key="2">
    <source>
        <dbReference type="EMBL" id="RUM22240.1"/>
    </source>
</evidence>
<dbReference type="EMBL" id="RJTH01000010">
    <property type="protein sequence ID" value="RUM22240.1"/>
    <property type="molecule type" value="Genomic_DNA"/>
</dbReference>
<feature type="domain" description="RES" evidence="1">
    <location>
        <begin position="29"/>
        <end position="165"/>
    </location>
</feature>
<sequence>MEQLPTSEPSSIFRQVGGRFFRSVLVERLDRVLDPPDGTSAGRYHRLGQPALYMSASAEWAIMAISGYMREDGRRRGVVPLSVSNAFVLDQHDEQACERLGIDRDASNLSWRSALAVGEEPPSWRTADLARAAGADGIIDRSRLIPGGWHLNLFRWNALGGLSVEVSGDPVEVVLSQEGPKWGL</sequence>
<gene>
    <name evidence="2" type="ORF">EFQ99_25495</name>
</gene>
<keyword evidence="3" id="KW-1185">Reference proteome</keyword>
<proteinExistence type="predicted"/>
<evidence type="ECO:0000313" key="3">
    <source>
        <dbReference type="Proteomes" id="UP000278823"/>
    </source>
</evidence>
<dbReference type="Proteomes" id="UP000278823">
    <property type="component" value="Unassembled WGS sequence"/>
</dbReference>
<evidence type="ECO:0000259" key="1">
    <source>
        <dbReference type="SMART" id="SM00953"/>
    </source>
</evidence>
<protein>
    <submittedName>
        <fullName evidence="2">RES domain-containing protein</fullName>
    </submittedName>
</protein>
<organism evidence="2 3">
    <name type="scientific">Rhizobium vallis</name>
    <dbReference type="NCBI Taxonomy" id="634290"/>
    <lineage>
        <taxon>Bacteria</taxon>
        <taxon>Pseudomonadati</taxon>
        <taxon>Pseudomonadota</taxon>
        <taxon>Alphaproteobacteria</taxon>
        <taxon>Hyphomicrobiales</taxon>
        <taxon>Rhizobiaceae</taxon>
        <taxon>Rhizobium/Agrobacterium group</taxon>
        <taxon>Rhizobium</taxon>
    </lineage>
</organism>